<dbReference type="EMBL" id="CP000472">
    <property type="protein sequence ID" value="ACJ28279.1"/>
    <property type="molecule type" value="Genomic_DNA"/>
</dbReference>
<protein>
    <recommendedName>
        <fullName evidence="2">Negative regulator of flagellin synthesis</fullName>
    </recommendedName>
    <alternativeName>
        <fullName evidence="8">Anti-sigma-28 factor</fullName>
    </alternativeName>
</protein>
<dbReference type="eggNOG" id="COG2747">
    <property type="taxonomic scope" value="Bacteria"/>
</dbReference>
<feature type="domain" description="Anti-sigma-28 factor FlgM C-terminal" evidence="10">
    <location>
        <begin position="49"/>
        <end position="102"/>
    </location>
</feature>
<reference evidence="11 12" key="1">
    <citation type="journal article" date="2008" name="PLoS ONE">
        <title>Environmental adaptation: genomic analysis of the piezotolerant and psychrotolerant deep-sea iron reducing bacterium Shewanella piezotolerans WP3.</title>
        <authorList>
            <person name="Wang F."/>
            <person name="Wang J."/>
            <person name="Jian H."/>
            <person name="Zhang B."/>
            <person name="Li S."/>
            <person name="Wang F."/>
            <person name="Zeng X."/>
            <person name="Gao L."/>
            <person name="Bartlett D.H."/>
            <person name="Yu J."/>
            <person name="Hu S."/>
            <person name="Xiao X."/>
        </authorList>
    </citation>
    <scope>NUCLEOTIDE SEQUENCE [LARGE SCALE GENOMIC DNA]</scope>
    <source>
        <strain evidence="12">WP3 / JCM 13877</strain>
    </source>
</reference>
<evidence type="ECO:0000256" key="8">
    <source>
        <dbReference type="ARBA" id="ARBA00030117"/>
    </source>
</evidence>
<dbReference type="GO" id="GO:0044781">
    <property type="term" value="P:bacterial-type flagellum organization"/>
    <property type="evidence" value="ECO:0007669"/>
    <property type="project" value="UniProtKB-KW"/>
</dbReference>
<evidence type="ECO:0000256" key="5">
    <source>
        <dbReference type="ARBA" id="ARBA00023015"/>
    </source>
</evidence>
<dbReference type="InterPro" id="IPR007412">
    <property type="entry name" value="FlgM"/>
</dbReference>
<evidence type="ECO:0000256" key="7">
    <source>
        <dbReference type="ARBA" id="ARBA00024739"/>
    </source>
</evidence>
<sequence length="112" mass="11833">MLDTKMAMDIKQVNSAATSRINSSNAGKGSAAQSAPAAPAQTAAAQKADSVSITPQAQQLQNVQTKMADMPDIDQKKVDEIKAAIAEGRYKIDPDKLATNIANFENDLSDLN</sequence>
<dbReference type="STRING" id="225849.swp_1494"/>
<dbReference type="Proteomes" id="UP000000753">
    <property type="component" value="Chromosome"/>
</dbReference>
<gene>
    <name evidence="11" type="ordered locus">swp_1494</name>
</gene>
<dbReference type="InterPro" id="IPR035890">
    <property type="entry name" value="Anti-sigma-28_factor_FlgM_sf"/>
</dbReference>
<keyword evidence="6" id="KW-0804">Transcription</keyword>
<evidence type="ECO:0000256" key="4">
    <source>
        <dbReference type="ARBA" id="ARBA00022795"/>
    </source>
</evidence>
<dbReference type="AlphaFoldDB" id="B8CKV3"/>
<dbReference type="KEGG" id="swp:swp_1494"/>
<evidence type="ECO:0000256" key="2">
    <source>
        <dbReference type="ARBA" id="ARBA00017823"/>
    </source>
</evidence>
<keyword evidence="4" id="KW-1005">Bacterial flagellum biogenesis</keyword>
<dbReference type="NCBIfam" id="TIGR03824">
    <property type="entry name" value="FlgM_jcvi"/>
    <property type="match status" value="1"/>
</dbReference>
<evidence type="ECO:0000256" key="3">
    <source>
        <dbReference type="ARBA" id="ARBA00022491"/>
    </source>
</evidence>
<name>B8CKV3_SHEPW</name>
<feature type="compositionally biased region" description="Polar residues" evidence="9">
    <location>
        <begin position="15"/>
        <end position="25"/>
    </location>
</feature>
<dbReference type="Pfam" id="PF04316">
    <property type="entry name" value="FlgM"/>
    <property type="match status" value="1"/>
</dbReference>
<keyword evidence="3" id="KW-0678">Repressor</keyword>
<evidence type="ECO:0000259" key="10">
    <source>
        <dbReference type="Pfam" id="PF04316"/>
    </source>
</evidence>
<evidence type="ECO:0000313" key="11">
    <source>
        <dbReference type="EMBL" id="ACJ28279.1"/>
    </source>
</evidence>
<keyword evidence="5" id="KW-0805">Transcription regulation</keyword>
<accession>B8CKV3</accession>
<comment type="function">
    <text evidence="7">Responsible for the coupling of flagellin expression to flagellar assembly by preventing expression of the flagellin genes when a component of the middle class of proteins is defective. It negatively regulates flagellar genes by inhibiting the activity of FliA by directly binding to FliA.</text>
</comment>
<dbReference type="HOGENOM" id="CLU_149304_0_1_6"/>
<feature type="compositionally biased region" description="Low complexity" evidence="9">
    <location>
        <begin position="26"/>
        <end position="48"/>
    </location>
</feature>
<evidence type="ECO:0000256" key="6">
    <source>
        <dbReference type="ARBA" id="ARBA00023163"/>
    </source>
</evidence>
<evidence type="ECO:0000256" key="9">
    <source>
        <dbReference type="SAM" id="MobiDB-lite"/>
    </source>
</evidence>
<keyword evidence="12" id="KW-1185">Reference proteome</keyword>
<evidence type="ECO:0000313" key="12">
    <source>
        <dbReference type="Proteomes" id="UP000000753"/>
    </source>
</evidence>
<organism evidence="11 12">
    <name type="scientific">Shewanella piezotolerans (strain WP3 / JCM 13877)</name>
    <dbReference type="NCBI Taxonomy" id="225849"/>
    <lineage>
        <taxon>Bacteria</taxon>
        <taxon>Pseudomonadati</taxon>
        <taxon>Pseudomonadota</taxon>
        <taxon>Gammaproteobacteria</taxon>
        <taxon>Alteromonadales</taxon>
        <taxon>Shewanellaceae</taxon>
        <taxon>Shewanella</taxon>
    </lineage>
</organism>
<comment type="similarity">
    <text evidence="1">Belongs to the FlgM family.</text>
</comment>
<proteinExistence type="inferred from homology"/>
<dbReference type="GO" id="GO:0045892">
    <property type="term" value="P:negative regulation of DNA-templated transcription"/>
    <property type="evidence" value="ECO:0007669"/>
    <property type="project" value="InterPro"/>
</dbReference>
<dbReference type="InterPro" id="IPR031316">
    <property type="entry name" value="FlgM_C"/>
</dbReference>
<feature type="region of interest" description="Disordered" evidence="9">
    <location>
        <begin position="15"/>
        <end position="57"/>
    </location>
</feature>
<evidence type="ECO:0000256" key="1">
    <source>
        <dbReference type="ARBA" id="ARBA00005322"/>
    </source>
</evidence>
<dbReference type="SUPFAM" id="SSF101498">
    <property type="entry name" value="Anti-sigma factor FlgM"/>
    <property type="match status" value="1"/>
</dbReference>